<name>A0AAE2MMS8_RHILE</name>
<dbReference type="Proteomes" id="UP000538507">
    <property type="component" value="Unassembled WGS sequence"/>
</dbReference>
<proteinExistence type="predicted"/>
<accession>A0AAE2MMS8</accession>
<organism evidence="1 2">
    <name type="scientific">Rhizobium leguminosarum</name>
    <dbReference type="NCBI Taxonomy" id="384"/>
    <lineage>
        <taxon>Bacteria</taxon>
        <taxon>Pseudomonadati</taxon>
        <taxon>Pseudomonadota</taxon>
        <taxon>Alphaproteobacteria</taxon>
        <taxon>Hyphomicrobiales</taxon>
        <taxon>Rhizobiaceae</taxon>
        <taxon>Rhizobium/Agrobacterium group</taxon>
        <taxon>Rhizobium</taxon>
    </lineage>
</organism>
<sequence>MRQKTLQSTSAPEADTVTDRLVIASRYSECLRRLSRTAERVRHADLATVLMEVARCIDRMRDDIAVNDDGTEVLRRAARLIGTVERLVDREAKTSFLH</sequence>
<evidence type="ECO:0000313" key="2">
    <source>
        <dbReference type="Proteomes" id="UP000538507"/>
    </source>
</evidence>
<reference evidence="1 2" key="1">
    <citation type="submission" date="2020-08" db="EMBL/GenBank/DDBJ databases">
        <title>Genomic Encyclopedia of Type Strains, Phase IV (KMG-V): Genome sequencing to study the core and pangenomes of soil and plant-associated prokaryotes.</title>
        <authorList>
            <person name="Whitman W."/>
        </authorList>
    </citation>
    <scope>NUCLEOTIDE SEQUENCE [LARGE SCALE GENOMIC DNA]</scope>
    <source>
        <strain evidence="1 2">SEMIA 415</strain>
    </source>
</reference>
<dbReference type="AlphaFoldDB" id="A0AAE2MMS8"/>
<gene>
    <name evidence="1" type="ORF">GGE16_004445</name>
</gene>
<comment type="caution">
    <text evidence="1">The sequence shown here is derived from an EMBL/GenBank/DDBJ whole genome shotgun (WGS) entry which is preliminary data.</text>
</comment>
<evidence type="ECO:0000313" key="1">
    <source>
        <dbReference type="EMBL" id="MBB4292366.1"/>
    </source>
</evidence>
<dbReference type="EMBL" id="JACIGO010000006">
    <property type="protein sequence ID" value="MBB4292366.1"/>
    <property type="molecule type" value="Genomic_DNA"/>
</dbReference>
<protein>
    <submittedName>
        <fullName evidence="1">Uncharacterized protein</fullName>
    </submittedName>
</protein>